<dbReference type="GO" id="GO:0003723">
    <property type="term" value="F:RNA binding"/>
    <property type="evidence" value="ECO:0007669"/>
    <property type="project" value="UniProtKB-KW"/>
</dbReference>
<dbReference type="SUPFAM" id="SSF81301">
    <property type="entry name" value="Nucleotidyltransferase"/>
    <property type="match status" value="1"/>
</dbReference>
<feature type="domain" description="HD" evidence="10">
    <location>
        <begin position="240"/>
        <end position="369"/>
    </location>
</feature>
<keyword evidence="5" id="KW-0479">Metal-binding</keyword>
<dbReference type="PROSITE" id="PS51831">
    <property type="entry name" value="HD"/>
    <property type="match status" value="1"/>
</dbReference>
<dbReference type="GO" id="GO:0046872">
    <property type="term" value="F:metal ion binding"/>
    <property type="evidence" value="ECO:0007669"/>
    <property type="project" value="UniProtKB-KW"/>
</dbReference>
<reference evidence="11" key="1">
    <citation type="journal article" date="2021" name="Microb. Physiol.">
        <title>Proteogenomic Insights into the Physiology of Marine, Sulfate-Reducing, Filamentous Desulfonema limicola and Desulfonema magnum.</title>
        <authorList>
            <person name="Schnaars V."/>
            <person name="Wohlbrand L."/>
            <person name="Scheve S."/>
            <person name="Hinrichs C."/>
            <person name="Reinhardt R."/>
            <person name="Rabus R."/>
        </authorList>
    </citation>
    <scope>NUCLEOTIDE SEQUENCE</scope>
    <source>
        <strain evidence="11">4be13</strain>
    </source>
</reference>
<dbReference type="Gene3D" id="3.30.460.10">
    <property type="entry name" value="Beta Polymerase, domain 2"/>
    <property type="match status" value="1"/>
</dbReference>
<protein>
    <submittedName>
        <fullName evidence="11">Poly A polymerase head and HD domains-containing</fullName>
    </submittedName>
</protein>
<keyword evidence="4" id="KW-0548">Nucleotidyltransferase</keyword>
<evidence type="ECO:0000256" key="3">
    <source>
        <dbReference type="ARBA" id="ARBA00022694"/>
    </source>
</evidence>
<dbReference type="CDD" id="cd00077">
    <property type="entry name" value="HDc"/>
    <property type="match status" value="1"/>
</dbReference>
<dbReference type="Gene3D" id="1.10.3090.10">
    <property type="entry name" value="cca-adding enzyme, domain 2"/>
    <property type="match status" value="1"/>
</dbReference>
<keyword evidence="12" id="KW-1185">Reference proteome</keyword>
<dbReference type="PANTHER" id="PTHR47545">
    <property type="entry name" value="MULTIFUNCTIONAL CCA PROTEIN"/>
    <property type="match status" value="1"/>
</dbReference>
<evidence type="ECO:0000256" key="6">
    <source>
        <dbReference type="ARBA" id="ARBA00022741"/>
    </source>
</evidence>
<dbReference type="Pfam" id="PF01743">
    <property type="entry name" value="PolyA_pol"/>
    <property type="match status" value="1"/>
</dbReference>
<evidence type="ECO:0000256" key="7">
    <source>
        <dbReference type="ARBA" id="ARBA00022842"/>
    </source>
</evidence>
<comment type="similarity">
    <text evidence="9">Belongs to the tRNA nucleotidyltransferase/poly(A) polymerase family.</text>
</comment>
<evidence type="ECO:0000259" key="10">
    <source>
        <dbReference type="PROSITE" id="PS51831"/>
    </source>
</evidence>
<keyword evidence="6" id="KW-0547">Nucleotide-binding</keyword>
<sequence>MNHITKMLRQWLMPLQGDQTPLWLVGGAVRDHLLSRVPKDIDLMCHDAEAMAGKLAAAKNAAVVPFRKKADEPCFRVADRKYPDTFIDIVPMRGDTVAADLRHRDFTINAMAIRVEQDGNLGEIIDPLNGARDLEKRLVRMTGPAVFSADPLRILRAVRFAAMLDFTIEETTLTAMQHHFSLIQHTAAERILAELLEIFRTGHSAFFIRLMDELGILDVIFPEIRHMKGCTQNTYHHTDVWNHSLMVLEICEYVVNHLQEFFGSVAEEVADNLKPGNRIPLLKLSAMLHDVGKPMTRGVKEDTGRITFYGHDKKGTEIVSQITQRLRMSSRDQEFVRRMVAEHLNVLNLFFYKVRPTTRMRWFRKLKHDCIPIIIMGIGDIRSTLGPASTEERRENHLRWSQNTVKEYYRKIKKQLERHNFITGKDLMDIGMSPGPELGDVLRKIREAQDAGLIRNREAALAMANEFTKGIKQT</sequence>
<evidence type="ECO:0000256" key="4">
    <source>
        <dbReference type="ARBA" id="ARBA00022695"/>
    </source>
</evidence>
<dbReference type="InterPro" id="IPR043519">
    <property type="entry name" value="NT_sf"/>
</dbReference>
<dbReference type="SMART" id="SM00471">
    <property type="entry name" value="HDc"/>
    <property type="match status" value="1"/>
</dbReference>
<keyword evidence="8 9" id="KW-0694">RNA-binding</keyword>
<dbReference type="EMBL" id="CP061800">
    <property type="protein sequence ID" value="QTA91871.1"/>
    <property type="molecule type" value="Genomic_DNA"/>
</dbReference>
<dbReference type="GO" id="GO:0008033">
    <property type="term" value="P:tRNA processing"/>
    <property type="evidence" value="ECO:0007669"/>
    <property type="project" value="UniProtKB-KW"/>
</dbReference>
<dbReference type="Pfam" id="PF12627">
    <property type="entry name" value="PolyA_pol_RNAbd"/>
    <property type="match status" value="1"/>
</dbReference>
<dbReference type="RefSeq" id="WP_207679468.1">
    <property type="nucleotide sequence ID" value="NZ_CP061800.1"/>
</dbReference>
<dbReference type="Pfam" id="PF01966">
    <property type="entry name" value="HD"/>
    <property type="match status" value="1"/>
</dbReference>
<proteinExistence type="inferred from homology"/>
<evidence type="ECO:0000256" key="8">
    <source>
        <dbReference type="ARBA" id="ARBA00022884"/>
    </source>
</evidence>
<evidence type="ECO:0000313" key="11">
    <source>
        <dbReference type="EMBL" id="QTA91871.1"/>
    </source>
</evidence>
<dbReference type="SUPFAM" id="SSF81891">
    <property type="entry name" value="Poly A polymerase C-terminal region-like"/>
    <property type="match status" value="1"/>
</dbReference>
<evidence type="ECO:0000256" key="9">
    <source>
        <dbReference type="RuleBase" id="RU003953"/>
    </source>
</evidence>
<keyword evidence="2 9" id="KW-0808">Transferase</keyword>
<dbReference type="Proteomes" id="UP000663722">
    <property type="component" value="Chromosome"/>
</dbReference>
<organism evidence="11 12">
    <name type="scientific">Desulfonema magnum</name>
    <dbReference type="NCBI Taxonomy" id="45655"/>
    <lineage>
        <taxon>Bacteria</taxon>
        <taxon>Pseudomonadati</taxon>
        <taxon>Thermodesulfobacteriota</taxon>
        <taxon>Desulfobacteria</taxon>
        <taxon>Desulfobacterales</taxon>
        <taxon>Desulfococcaceae</taxon>
        <taxon>Desulfonema</taxon>
    </lineage>
</organism>
<dbReference type="InterPro" id="IPR006675">
    <property type="entry name" value="HDIG_dom"/>
</dbReference>
<accession>A0A975GSA6</accession>
<evidence type="ECO:0000313" key="12">
    <source>
        <dbReference type="Proteomes" id="UP000663722"/>
    </source>
</evidence>
<evidence type="ECO:0000256" key="1">
    <source>
        <dbReference type="ARBA" id="ARBA00001946"/>
    </source>
</evidence>
<dbReference type="InterPro" id="IPR032828">
    <property type="entry name" value="PolyA_RNA-bd"/>
</dbReference>
<gene>
    <name evidence="11" type="ORF">dnm_079450</name>
</gene>
<dbReference type="InterPro" id="IPR006674">
    <property type="entry name" value="HD_domain"/>
</dbReference>
<dbReference type="InterPro" id="IPR002646">
    <property type="entry name" value="PolA_pol_head_dom"/>
</dbReference>
<dbReference type="InterPro" id="IPR050124">
    <property type="entry name" value="tRNA_CCA-adding_enzyme"/>
</dbReference>
<keyword evidence="3" id="KW-0819">tRNA processing</keyword>
<keyword evidence="7" id="KW-0460">Magnesium</keyword>
<name>A0A975GSA6_9BACT</name>
<dbReference type="KEGG" id="dmm:dnm_079450"/>
<evidence type="ECO:0000256" key="2">
    <source>
        <dbReference type="ARBA" id="ARBA00022679"/>
    </source>
</evidence>
<dbReference type="GO" id="GO:0016779">
    <property type="term" value="F:nucleotidyltransferase activity"/>
    <property type="evidence" value="ECO:0007669"/>
    <property type="project" value="UniProtKB-KW"/>
</dbReference>
<dbReference type="AlphaFoldDB" id="A0A975GSA6"/>
<comment type="cofactor">
    <cofactor evidence="1">
        <name>Mg(2+)</name>
        <dbReference type="ChEBI" id="CHEBI:18420"/>
    </cofactor>
</comment>
<evidence type="ECO:0000256" key="5">
    <source>
        <dbReference type="ARBA" id="ARBA00022723"/>
    </source>
</evidence>
<dbReference type="NCBIfam" id="TIGR00277">
    <property type="entry name" value="HDIG"/>
    <property type="match status" value="1"/>
</dbReference>
<dbReference type="GO" id="GO:0000166">
    <property type="term" value="F:nucleotide binding"/>
    <property type="evidence" value="ECO:0007669"/>
    <property type="project" value="UniProtKB-KW"/>
</dbReference>
<dbReference type="InterPro" id="IPR003607">
    <property type="entry name" value="HD/PDEase_dom"/>
</dbReference>